<proteinExistence type="inferred from homology"/>
<feature type="transmembrane region" description="Helical" evidence="4">
    <location>
        <begin position="85"/>
        <end position="103"/>
    </location>
</feature>
<dbReference type="EMBL" id="JBHLTM010000086">
    <property type="protein sequence ID" value="MFC0687514.1"/>
    <property type="molecule type" value="Genomic_DNA"/>
</dbReference>
<dbReference type="Pfam" id="PF04116">
    <property type="entry name" value="FA_hydroxylase"/>
    <property type="match status" value="1"/>
</dbReference>
<organism evidence="6 7">
    <name type="scientific">Novosphingobium clariflavum</name>
    <dbReference type="NCBI Taxonomy" id="2029884"/>
    <lineage>
        <taxon>Bacteria</taxon>
        <taxon>Pseudomonadati</taxon>
        <taxon>Pseudomonadota</taxon>
        <taxon>Alphaproteobacteria</taxon>
        <taxon>Sphingomonadales</taxon>
        <taxon>Sphingomonadaceae</taxon>
        <taxon>Novosphingobium</taxon>
    </lineage>
</organism>
<keyword evidence="7" id="KW-1185">Reference proteome</keyword>
<protein>
    <submittedName>
        <fullName evidence="6">Sterol desaturase family protein</fullName>
    </submittedName>
</protein>
<reference evidence="6 7" key="1">
    <citation type="submission" date="2024-09" db="EMBL/GenBank/DDBJ databases">
        <authorList>
            <person name="Sun Q."/>
            <person name="Mori K."/>
        </authorList>
    </citation>
    <scope>NUCLEOTIDE SEQUENCE [LARGE SCALE GENOMIC DNA]</scope>
    <source>
        <strain evidence="6 7">CICC 11035S</strain>
    </source>
</reference>
<dbReference type="PANTHER" id="PTHR31899">
    <property type="entry name" value="BETA-CAROTENE 3-HYDROXYLASE 1, CHLOROPLASTIC"/>
    <property type="match status" value="1"/>
</dbReference>
<evidence type="ECO:0000313" key="7">
    <source>
        <dbReference type="Proteomes" id="UP001589858"/>
    </source>
</evidence>
<dbReference type="Proteomes" id="UP001589858">
    <property type="component" value="Unassembled WGS sequence"/>
</dbReference>
<evidence type="ECO:0000256" key="2">
    <source>
        <dbReference type="ARBA" id="ARBA00022746"/>
    </source>
</evidence>
<feature type="domain" description="Fatty acid hydroxylase" evidence="5">
    <location>
        <begin position="15"/>
        <end position="145"/>
    </location>
</feature>
<accession>A0ABV6SE26</accession>
<evidence type="ECO:0000313" key="6">
    <source>
        <dbReference type="EMBL" id="MFC0687514.1"/>
    </source>
</evidence>
<keyword evidence="4" id="KW-0812">Transmembrane</keyword>
<keyword evidence="2" id="KW-0125">Carotenoid biosynthesis</keyword>
<evidence type="ECO:0000256" key="4">
    <source>
        <dbReference type="SAM" id="Phobius"/>
    </source>
</evidence>
<dbReference type="InterPro" id="IPR045019">
    <property type="entry name" value="BETA-OHASE-like"/>
</dbReference>
<dbReference type="PANTHER" id="PTHR31899:SF9">
    <property type="entry name" value="BETA-CAROTENE 3-HYDROXYLASE 1, CHLOROPLASTIC"/>
    <property type="match status" value="1"/>
</dbReference>
<dbReference type="InterPro" id="IPR006694">
    <property type="entry name" value="Fatty_acid_hydroxylase"/>
</dbReference>
<name>A0ABV6SE26_9SPHN</name>
<keyword evidence="4" id="KW-0472">Membrane</keyword>
<evidence type="ECO:0000256" key="3">
    <source>
        <dbReference type="ARBA" id="ARBA00023002"/>
    </source>
</evidence>
<evidence type="ECO:0000256" key="1">
    <source>
        <dbReference type="ARBA" id="ARBA00009324"/>
    </source>
</evidence>
<feature type="transmembrane region" description="Helical" evidence="4">
    <location>
        <begin position="57"/>
        <end position="78"/>
    </location>
</feature>
<comment type="caution">
    <text evidence="6">The sequence shown here is derived from an EMBL/GenBank/DDBJ whole genome shotgun (WGS) entry which is preliminary data.</text>
</comment>
<gene>
    <name evidence="6" type="ORF">ACFFF8_23270</name>
</gene>
<sequence length="188" mass="20662">MSSIPALLLPVLVVLATVAAMEGIAWASHKYVMHGFGWAWHRDHHEPHTGVLEKNDLYALFGAGISIGLFVLGSPMILGARAWAPGTWMGIGVLIYGVIYSLIHDGLVHQRYFKWVPRRGYARRLVQAHRLHHATLGKEGGVSFGFLVARDPAALRRELRQQRLSGIAVLREAVDGDAGRGFEEAGEP</sequence>
<keyword evidence="3" id="KW-0560">Oxidoreductase</keyword>
<dbReference type="RefSeq" id="WP_267220899.1">
    <property type="nucleotide sequence ID" value="NZ_JAPCWC010000008.1"/>
</dbReference>
<keyword evidence="4" id="KW-1133">Transmembrane helix</keyword>
<comment type="similarity">
    <text evidence="1">Belongs to the sterol desaturase family.</text>
</comment>
<evidence type="ECO:0000259" key="5">
    <source>
        <dbReference type="Pfam" id="PF04116"/>
    </source>
</evidence>